<feature type="region of interest" description="Disordered" evidence="6">
    <location>
        <begin position="1575"/>
        <end position="1611"/>
    </location>
</feature>
<feature type="compositionally biased region" description="Polar residues" evidence="6">
    <location>
        <begin position="1783"/>
        <end position="1798"/>
    </location>
</feature>
<feature type="region of interest" description="Disordered" evidence="6">
    <location>
        <begin position="710"/>
        <end position="751"/>
    </location>
</feature>
<feature type="region of interest" description="Disordered" evidence="6">
    <location>
        <begin position="894"/>
        <end position="943"/>
    </location>
</feature>
<feature type="region of interest" description="Disordered" evidence="6">
    <location>
        <begin position="373"/>
        <end position="393"/>
    </location>
</feature>
<dbReference type="GO" id="GO:0043005">
    <property type="term" value="C:neuron projection"/>
    <property type="evidence" value="ECO:0007669"/>
    <property type="project" value="UniProtKB-ARBA"/>
</dbReference>
<feature type="compositionally biased region" description="Polar residues" evidence="6">
    <location>
        <begin position="1258"/>
        <end position="1286"/>
    </location>
</feature>
<feature type="compositionally biased region" description="Polar residues" evidence="6">
    <location>
        <begin position="2121"/>
        <end position="2136"/>
    </location>
</feature>
<keyword evidence="8" id="KW-1185">Reference proteome</keyword>
<feature type="region of interest" description="Disordered" evidence="6">
    <location>
        <begin position="416"/>
        <end position="468"/>
    </location>
</feature>
<feature type="region of interest" description="Disordered" evidence="6">
    <location>
        <begin position="627"/>
        <end position="692"/>
    </location>
</feature>
<dbReference type="GO" id="GO:0005930">
    <property type="term" value="C:axoneme"/>
    <property type="evidence" value="ECO:0007669"/>
    <property type="project" value="TreeGrafter"/>
</dbReference>
<dbReference type="FunFam" id="3.10.20.230:FF:000006">
    <property type="entry name" value="Oxygen-regulated protein 1"/>
    <property type="match status" value="1"/>
</dbReference>
<comment type="subcellular location">
    <subcellularLocation>
        <location evidence="1">Cell projection</location>
    </subcellularLocation>
    <subcellularLocation>
        <location evidence="2">Cytoplasm</location>
    </subcellularLocation>
</comment>
<feature type="region of interest" description="Disordered" evidence="6">
    <location>
        <begin position="2119"/>
        <end position="2146"/>
    </location>
</feature>
<protein>
    <submittedName>
        <fullName evidence="9">Oxygen-regulated protein 1</fullName>
    </submittedName>
</protein>
<dbReference type="GO" id="GO:0060041">
    <property type="term" value="P:retina development in camera-type eye"/>
    <property type="evidence" value="ECO:0007669"/>
    <property type="project" value="TreeGrafter"/>
</dbReference>
<feature type="compositionally biased region" description="Polar residues" evidence="6">
    <location>
        <begin position="907"/>
        <end position="925"/>
    </location>
</feature>
<feature type="compositionally biased region" description="Basic and acidic residues" evidence="6">
    <location>
        <begin position="2158"/>
        <end position="2183"/>
    </location>
</feature>
<feature type="compositionally biased region" description="Basic and acidic residues" evidence="6">
    <location>
        <begin position="1536"/>
        <end position="1546"/>
    </location>
</feature>
<feature type="compositionally biased region" description="Polar residues" evidence="6">
    <location>
        <begin position="12"/>
        <end position="25"/>
    </location>
</feature>
<keyword evidence="5" id="KW-0966">Cell projection</keyword>
<feature type="domain" description="Doublecortin" evidence="7">
    <location>
        <begin position="37"/>
        <end position="119"/>
    </location>
</feature>
<sequence>MMNEAGLRNALPDQSSGSGQTFATSRHPSVIDPVLSKRVCFYKSGDPQFNGLRLVINNRTFKTFDALLDSLSKKVPLPFGVRNITTPRGIHAVKSLDELKDGKSYICSDSRKVKPINLALARKKLPPWYHARPVSSHRRTIQQGRFFPGQSIHKQEPVLIRTPKSLLVFRNGDPSVKHTVVLHKKTSPSYEAILEYISELMQFHVVKLHTPDGRRVDGVPGLILCSGTVVAVGREPFRPANYSAQKSPSPTWRRTKQMSLKRQKALNRKKKSRNFSSSSERYIVHQIHNTIAESSCDIRSNPTNSVELESNRILESVAETDGNEAEGQDYMLPSDDNIEKSFQVNQDGSMTVEMKVRLTIKEEEAIHWTTTLTRSSVTSQHNASSLPETEAELDICSPKSNSLDLQSLAATVDNKWNKDKTQDNNDDDPPSLGNAALSESGKEEEIVKNHSDALSSGRAPTPGYKQISKKQASVESIISVTEDGIQKGTIGSYSYSEQTGNGTMTEQYCMAKQSSTRPVPKPRRLSSVDVNSKNVSGFKSAEMSEIVQSESSGEEVTETVMHIYEQQTCQDNFLANVCAHTTTTVGRPPTSETGQMSSNNKFESEFCRPSTASESISIWKSESMSVKLQHNGGGKNRQQQFQNPRKIQTKTHQKGASMDKRASSKPKVVRRLATPRKRLKQNTAEATEAHKKVKAFSSAGYIRRIYGNKMKSSKNLKKRPAQNRDRGVTAKSSEVSDETTRSTDKDSNVQSVLKKSIERVSFDTSQMNVSPNEVSQIRGILTRQTSMHVEKRSENEPDNINGSVLPAFNTSSAVTNEYVESWLQKAHLNHPSHLHEERQKLEAENGKYKEPKNKHDLIDVAEDVKCSEIQMCQTSEPPPESSLATSVKLRVQSFENKSSPPVEKATARQQLHHSPSTKNTGNQKNESQKEEINHPVPPSDKISTETLLDSDVENKSSSVRISFQKATPLNTLSMELPPPPPPAESTELSNTEYCMADALLVNSSPLYRLSSVSSEGTDNNPLPISPTSFKDDTTALLSRTPSIKRAPLVSNLSLERKMSVRKASVDKYALSSEATPEKTTSFTENYTVGGDGICSTPSQRSIEAQLEPAHWSGLTSCPSCGNSVSPSSLTSDERLSSPSMSSNDASVPSNTPFKVREMSKETQKETSTPKILVKKAKAKTSPSPERKFENRPVDKTLSPNIRPQKHAASDGSPSTERKQTNKPKLQKRLSPYSQSLDMASPPVKHKSGRKLLSKDLSSDNPSEQTTVRQTTTSILRKNHQTPQSLNSKAELDKMLTSVTFMPLEADQCIEKNETEGEAADQENPVTNMQIIKPSNTANQPSMKPVLEKICYSIKSIRQMTQNKRPSCLEKSNSLPDFSSHVASTFGSSSKALLAFLAVMTLQEGLTNLNRNELNANSVSCAEALKMIDSLREIAGIEDSHRLQTSLSNLQKTASKQLLQSWKGFQELSDKCKSRSSTPNGSEAELLTGENPEQERVAEENIIDEIMDNLDVPEKLKEELASLSLSPKSESDITESSPKDSSKEIADHFFKEKSATVLDSTPDDKVDVDVRSIIKQTQQSGADKSHLMAEEAKDKPTIPTTKDNDPPANPTVTEEKWLHSKASMLQENKEDLQSCQDTSRENIIKVEVGSKKIFKKDSGADDEGQKKNSSASKELAERGSCKQSVINSDAGELKSSGDESETSCEEIKHESIEGEDLSKLESPSEEEDSKLPSPSQYVELNVREEKSITSQDRENQTKVTCTEMSKGDSSAPVCQPSSEKEHPSQTYSMGLTDESTGNSDMDEPSSEEEQPEVDSKKLQVIVEESMSGTEEEQEDMEAKQLCDLPDDREQKKRASSSLTALIEEPNEDKVSSEDEDPYIEETYIYDRTNSESTHSNLIENQTLEKESCRFNADDDSGNDHNSFEEHADEEEPKVQEEKITSSIEELSYYEKESSSEEEKAHVDRYKGETVTDQAAPALAAQSEGTTSEKSVEKVQSEEMISQSVAERVILLEKRVADAEKRKSTTKSSAVKFYSQKEAPQDSGDEDSPCESPTSQVTLCTRSAPQSSLSFSYDSSGVITTEPEGSRVRSIREMFLARSATNIQQTRFPIPHTSELAELRAETSVSGGYQSQTSSELSSGEDDSARKSITKGFVRRTIERLYGKKDANTDEEASERPPSEPKQEKNGQSGILASFHTARSKAMSELSYFYSTNALDTLSEATRCIAFNAQVGPGDSIPIDNGRWLLRDNTLIRKSVSDPIGINKSFTNTPEGKGAFEDTEEKSPYSLFATKPEPEEDKTKLLSGKCTYFSLPHGSESDIYQDELSTVSKSSAYDDSITEEKDSSEDTKTWAERNGMLPADFKMMDNKVHPMMEPQPEGEVVVVVQPGKAQGVVNRRLPEQDVLDVLYNFCGQHCPLL</sequence>
<feature type="region of interest" description="Disordered" evidence="6">
    <location>
        <begin position="241"/>
        <end position="278"/>
    </location>
</feature>
<feature type="region of interest" description="Disordered" evidence="6">
    <location>
        <begin position="1522"/>
        <end position="1546"/>
    </location>
</feature>
<feature type="region of interest" description="Disordered" evidence="6">
    <location>
        <begin position="1645"/>
        <end position="1876"/>
    </location>
</feature>
<dbReference type="PROSITE" id="PS50309">
    <property type="entry name" value="DC"/>
    <property type="match status" value="2"/>
</dbReference>
<feature type="compositionally biased region" description="Basic and acidic residues" evidence="6">
    <location>
        <begin position="1835"/>
        <end position="1851"/>
    </location>
</feature>
<evidence type="ECO:0000256" key="3">
    <source>
        <dbReference type="ARBA" id="ARBA00022490"/>
    </source>
</evidence>
<evidence type="ECO:0000256" key="4">
    <source>
        <dbReference type="ARBA" id="ARBA00022737"/>
    </source>
</evidence>
<proteinExistence type="predicted"/>
<feature type="compositionally biased region" description="Basic and acidic residues" evidence="6">
    <location>
        <begin position="1947"/>
        <end position="1968"/>
    </location>
</feature>
<feature type="region of interest" description="Disordered" evidence="6">
    <location>
        <begin position="2014"/>
        <end position="2083"/>
    </location>
</feature>
<feature type="region of interest" description="Disordered" evidence="6">
    <location>
        <begin position="830"/>
        <end position="856"/>
    </location>
</feature>
<feature type="compositionally biased region" description="Polar residues" evidence="6">
    <location>
        <begin position="1117"/>
        <end position="1152"/>
    </location>
</feature>
<keyword evidence="3" id="KW-0963">Cytoplasm</keyword>
<evidence type="ECO:0000313" key="8">
    <source>
        <dbReference type="Proteomes" id="UP000695023"/>
    </source>
</evidence>
<dbReference type="GO" id="GO:0035082">
    <property type="term" value="P:axoneme assembly"/>
    <property type="evidence" value="ECO:0007669"/>
    <property type="project" value="TreeGrafter"/>
</dbReference>
<feature type="compositionally biased region" description="Basic and acidic residues" evidence="6">
    <location>
        <begin position="1740"/>
        <end position="1755"/>
    </location>
</feature>
<dbReference type="GO" id="GO:0042461">
    <property type="term" value="P:photoreceptor cell development"/>
    <property type="evidence" value="ECO:0007669"/>
    <property type="project" value="TreeGrafter"/>
</dbReference>
<accession>A0A9Y3RFA5</accession>
<name>A0A9Y3RFA5_9CICH</name>
<evidence type="ECO:0000313" key="9">
    <source>
        <dbReference type="RefSeq" id="XP_005738899.1"/>
    </source>
</evidence>
<feature type="compositionally biased region" description="Basic and acidic residues" evidence="6">
    <location>
        <begin position="1184"/>
        <end position="1194"/>
    </location>
</feature>
<dbReference type="RefSeq" id="XP_005738899.1">
    <property type="nucleotide sequence ID" value="XM_005738842.1"/>
</dbReference>
<feature type="compositionally biased region" description="Basic and acidic residues" evidence="6">
    <location>
        <begin position="738"/>
        <end position="747"/>
    </location>
</feature>
<evidence type="ECO:0000256" key="1">
    <source>
        <dbReference type="ARBA" id="ARBA00004316"/>
    </source>
</evidence>
<feature type="compositionally biased region" description="Basic and acidic residues" evidence="6">
    <location>
        <begin position="1704"/>
        <end position="1718"/>
    </location>
</feature>
<feature type="compositionally biased region" description="Basic and acidic residues" evidence="6">
    <location>
        <begin position="1645"/>
        <end position="1665"/>
    </location>
</feature>
<dbReference type="PANTHER" id="PTHR23005">
    <property type="entry name" value="RETINITIS PIGMENTOSA 1 PROTEIN"/>
    <property type="match status" value="1"/>
</dbReference>
<feature type="region of interest" description="Disordered" evidence="6">
    <location>
        <begin position="1469"/>
        <end position="1494"/>
    </location>
</feature>
<dbReference type="Pfam" id="PF03607">
    <property type="entry name" value="DCX"/>
    <property type="match status" value="2"/>
</dbReference>
<keyword evidence="4" id="KW-0677">Repeat</keyword>
<feature type="region of interest" description="Disordered" evidence="6">
    <location>
        <begin position="1"/>
        <end position="25"/>
    </location>
</feature>
<evidence type="ECO:0000259" key="7">
    <source>
        <dbReference type="PROSITE" id="PS50309"/>
    </source>
</evidence>
<feature type="compositionally biased region" description="Polar residues" evidence="6">
    <location>
        <begin position="373"/>
        <end position="387"/>
    </location>
</feature>
<feature type="compositionally biased region" description="Basic and acidic residues" evidence="6">
    <location>
        <begin position="440"/>
        <end position="451"/>
    </location>
</feature>
<evidence type="ECO:0000256" key="5">
    <source>
        <dbReference type="ARBA" id="ARBA00023273"/>
    </source>
</evidence>
<feature type="compositionally biased region" description="Polar residues" evidence="6">
    <location>
        <begin position="2049"/>
        <end position="2077"/>
    </location>
</feature>
<feature type="region of interest" description="Disordered" evidence="6">
    <location>
        <begin position="1901"/>
        <end position="1998"/>
    </location>
</feature>
<feature type="compositionally biased region" description="Basic residues" evidence="6">
    <location>
        <begin position="663"/>
        <end position="680"/>
    </location>
</feature>
<dbReference type="Proteomes" id="UP000695023">
    <property type="component" value="Unplaced"/>
</dbReference>
<feature type="compositionally biased region" description="Polar residues" evidence="6">
    <location>
        <begin position="242"/>
        <end position="252"/>
    </location>
</feature>
<dbReference type="GO" id="GO:0035556">
    <property type="term" value="P:intracellular signal transduction"/>
    <property type="evidence" value="ECO:0007669"/>
    <property type="project" value="InterPro"/>
</dbReference>
<dbReference type="InterPro" id="IPR036572">
    <property type="entry name" value="Doublecortin_dom_sf"/>
</dbReference>
<feature type="compositionally biased region" description="Basic residues" evidence="6">
    <location>
        <begin position="253"/>
        <end position="273"/>
    </location>
</feature>
<evidence type="ECO:0000256" key="2">
    <source>
        <dbReference type="ARBA" id="ARBA00004496"/>
    </source>
</evidence>
<gene>
    <name evidence="9" type="primary">LOC102197596</name>
</gene>
<feature type="region of interest" description="Disordered" evidence="6">
    <location>
        <begin position="1117"/>
        <end position="1286"/>
    </location>
</feature>
<feature type="compositionally biased region" description="Basic and acidic residues" evidence="6">
    <location>
        <begin position="1582"/>
        <end position="1595"/>
    </location>
</feature>
<feature type="compositionally biased region" description="Acidic residues" evidence="6">
    <location>
        <begin position="1799"/>
        <end position="1811"/>
    </location>
</feature>
<organism evidence="8 9">
    <name type="scientific">Pundamilia nyererei</name>
    <dbReference type="NCBI Taxonomy" id="303518"/>
    <lineage>
        <taxon>Eukaryota</taxon>
        <taxon>Metazoa</taxon>
        <taxon>Chordata</taxon>
        <taxon>Craniata</taxon>
        <taxon>Vertebrata</taxon>
        <taxon>Euteleostomi</taxon>
        <taxon>Actinopterygii</taxon>
        <taxon>Neopterygii</taxon>
        <taxon>Teleostei</taxon>
        <taxon>Neoteleostei</taxon>
        <taxon>Acanthomorphata</taxon>
        <taxon>Ovalentaria</taxon>
        <taxon>Cichlomorphae</taxon>
        <taxon>Cichliformes</taxon>
        <taxon>Cichlidae</taxon>
        <taxon>African cichlids</taxon>
        <taxon>Pseudocrenilabrinae</taxon>
        <taxon>Haplochromini</taxon>
        <taxon>Pundamilia</taxon>
    </lineage>
</organism>
<feature type="region of interest" description="Disordered" evidence="6">
    <location>
        <begin position="2158"/>
        <end position="2188"/>
    </location>
</feature>
<dbReference type="SMART" id="SM00537">
    <property type="entry name" value="DCX"/>
    <property type="match status" value="2"/>
</dbReference>
<dbReference type="PANTHER" id="PTHR23005:SF4">
    <property type="entry name" value="OXYGEN-REGULATED PROTEIN 1"/>
    <property type="match status" value="1"/>
</dbReference>
<dbReference type="GeneID" id="102197596"/>
<feature type="compositionally biased region" description="Basic and acidic residues" evidence="6">
    <location>
        <begin position="1901"/>
        <end position="1924"/>
    </location>
</feature>
<feature type="compositionally biased region" description="Basic and acidic residues" evidence="6">
    <location>
        <begin position="1154"/>
        <end position="1164"/>
    </location>
</feature>
<dbReference type="Gene3D" id="3.10.20.230">
    <property type="entry name" value="Doublecortin domain"/>
    <property type="match status" value="2"/>
</dbReference>
<feature type="compositionally biased region" description="Basic residues" evidence="6">
    <location>
        <begin position="711"/>
        <end position="721"/>
    </location>
</feature>
<dbReference type="SUPFAM" id="SSF89837">
    <property type="entry name" value="Doublecortin (DC)"/>
    <property type="match status" value="2"/>
</dbReference>
<evidence type="ECO:0000256" key="6">
    <source>
        <dbReference type="SAM" id="MobiDB-lite"/>
    </source>
</evidence>
<feature type="compositionally biased region" description="Polar residues" evidence="6">
    <location>
        <begin position="636"/>
        <end position="646"/>
    </location>
</feature>
<dbReference type="InterPro" id="IPR003533">
    <property type="entry name" value="Doublecortin_dom"/>
</dbReference>
<feature type="compositionally biased region" description="Basic and acidic residues" evidence="6">
    <location>
        <begin position="833"/>
        <end position="856"/>
    </location>
</feature>
<reference evidence="9" key="1">
    <citation type="submission" date="2025-08" db="UniProtKB">
        <authorList>
            <consortium name="RefSeq"/>
        </authorList>
    </citation>
    <scope>IDENTIFICATION</scope>
</reference>
<feature type="domain" description="Doublecortin" evidence="7">
    <location>
        <begin position="164"/>
        <end position="243"/>
    </location>
</feature>